<organism evidence="11 12">
    <name type="scientific">Heracleum sosnowskyi</name>
    <dbReference type="NCBI Taxonomy" id="360622"/>
    <lineage>
        <taxon>Eukaryota</taxon>
        <taxon>Viridiplantae</taxon>
        <taxon>Streptophyta</taxon>
        <taxon>Embryophyta</taxon>
        <taxon>Tracheophyta</taxon>
        <taxon>Spermatophyta</taxon>
        <taxon>Magnoliopsida</taxon>
        <taxon>eudicotyledons</taxon>
        <taxon>Gunneridae</taxon>
        <taxon>Pentapetalae</taxon>
        <taxon>asterids</taxon>
        <taxon>campanulids</taxon>
        <taxon>Apiales</taxon>
        <taxon>Apiaceae</taxon>
        <taxon>Apioideae</taxon>
        <taxon>apioid superclade</taxon>
        <taxon>Tordylieae</taxon>
        <taxon>Tordyliinae</taxon>
        <taxon>Heracleum</taxon>
    </lineage>
</organism>
<dbReference type="SUPFAM" id="SSF46689">
    <property type="entry name" value="Homeodomain-like"/>
    <property type="match status" value="1"/>
</dbReference>
<keyword evidence="6" id="KW-0804">Transcription</keyword>
<proteinExistence type="inferred from homology"/>
<protein>
    <submittedName>
        <fullName evidence="11">Homeobox domain-containing protein</fullName>
    </submittedName>
</protein>
<dbReference type="Gene3D" id="1.10.10.60">
    <property type="entry name" value="Homeodomain-like"/>
    <property type="match status" value="1"/>
</dbReference>
<keyword evidence="7 8" id="KW-0539">Nucleus</keyword>
<dbReference type="EMBL" id="JAUIZM010000002">
    <property type="protein sequence ID" value="KAK1398414.1"/>
    <property type="molecule type" value="Genomic_DNA"/>
</dbReference>
<comment type="subcellular location">
    <subcellularLocation>
        <location evidence="1 8">Nucleus</location>
    </subcellularLocation>
</comment>
<evidence type="ECO:0000256" key="6">
    <source>
        <dbReference type="ARBA" id="ARBA00023163"/>
    </source>
</evidence>
<keyword evidence="4 8" id="KW-0238">DNA-binding</keyword>
<feature type="region of interest" description="Disordered" evidence="9">
    <location>
        <begin position="1"/>
        <end position="21"/>
    </location>
</feature>
<name>A0AAD8J7Q4_9APIA</name>
<keyword evidence="5 8" id="KW-0371">Homeobox</keyword>
<dbReference type="InterPro" id="IPR008422">
    <property type="entry name" value="KN_HD"/>
</dbReference>
<evidence type="ECO:0000256" key="4">
    <source>
        <dbReference type="ARBA" id="ARBA00023125"/>
    </source>
</evidence>
<keyword evidence="3" id="KW-0805">Transcription regulation</keyword>
<sequence>MEMNNNIIRGEPHVAQHRRRDKLRAPHQNSYDRSLEQSWLHQVHIPDLEQLRSFKYGTTSYDQTVFTSEMLNYVTRSSQGLLKQNDSFSNSMIGSYLSHPNSSSNLNVLPHNYTGNLNSIFVGGETNDVCAPSLYPRQPNCYSSYQDVVHFSIGESSMIHQNSLTHIGELQQQCDNTMSAPFDYQNTLQQVVPDGELEMAQYSAKDSNELVHFLPSFVDSNSLSNTPVDQSFRQWNIEGQLANKSQDPQGLSLSLSVDFRNSDDLRDNRYSKALKYSNYLCSSSKQSSAGNKGFGFEYGRRNIYNVAGPHGPFTGYASILKDSKYLKPALELLEELCGSKQKACDIYPHNLDEDEDFSGSSVSESSWPSYHKNMANLLYLQQEVCRKYKQYQQQMQMVVSSFESVEGVSTATPYISMALKTMSVHFRCLKDAISDQLKHTGKELGEELSSPAAGTSSSTKFGGDARNFHQPKQPVWKPQRGLPERAVSVLRAWLFDHFLHPYPTDTDKHMLAIQTGLTRNQVSNWFINARVRIWKPMVEEIHLLETKGLAEESSHMTTNKGRENMASGCASHQYDYNHPANRLSGIDAFTNNEGRREDFWNQEKRTRTECHIPVSIEGSLMSFLPYQQQQDGFEFGAGHGNVSLTLGLRQNAASVQQQMHQQEQHGQHF</sequence>
<reference evidence="11" key="1">
    <citation type="submission" date="2023-02" db="EMBL/GenBank/DDBJ databases">
        <title>Genome of toxic invasive species Heracleum sosnowskyi carries increased number of genes despite the absence of recent whole-genome duplications.</title>
        <authorList>
            <person name="Schelkunov M."/>
            <person name="Shtratnikova V."/>
            <person name="Makarenko M."/>
            <person name="Klepikova A."/>
            <person name="Omelchenko D."/>
            <person name="Novikova G."/>
            <person name="Obukhova E."/>
            <person name="Bogdanov V."/>
            <person name="Penin A."/>
            <person name="Logacheva M."/>
        </authorList>
    </citation>
    <scope>NUCLEOTIDE SEQUENCE</scope>
    <source>
        <strain evidence="11">Hsosn_3</strain>
        <tissue evidence="11">Leaf</tissue>
    </source>
</reference>
<dbReference type="InterPro" id="IPR001356">
    <property type="entry name" value="HD"/>
</dbReference>
<evidence type="ECO:0000256" key="1">
    <source>
        <dbReference type="ARBA" id="ARBA00004123"/>
    </source>
</evidence>
<keyword evidence="12" id="KW-1185">Reference proteome</keyword>
<dbReference type="GO" id="GO:0005634">
    <property type="term" value="C:nucleus"/>
    <property type="evidence" value="ECO:0007669"/>
    <property type="project" value="UniProtKB-SubCell"/>
</dbReference>
<dbReference type="InterPro" id="IPR006563">
    <property type="entry name" value="POX_dom"/>
</dbReference>
<dbReference type="SMART" id="SM00574">
    <property type="entry name" value="POX"/>
    <property type="match status" value="1"/>
</dbReference>
<gene>
    <name evidence="11" type="ORF">POM88_008277</name>
</gene>
<accession>A0AAD8J7Q4</accession>
<dbReference type="Pfam" id="PF07526">
    <property type="entry name" value="POX"/>
    <property type="match status" value="1"/>
</dbReference>
<dbReference type="AlphaFoldDB" id="A0AAD8J7Q4"/>
<reference evidence="11" key="2">
    <citation type="submission" date="2023-05" db="EMBL/GenBank/DDBJ databases">
        <authorList>
            <person name="Schelkunov M.I."/>
        </authorList>
    </citation>
    <scope>NUCLEOTIDE SEQUENCE</scope>
    <source>
        <strain evidence="11">Hsosn_3</strain>
        <tissue evidence="11">Leaf</tissue>
    </source>
</reference>
<comment type="caution">
    <text evidence="11">The sequence shown here is derived from an EMBL/GenBank/DDBJ whole genome shotgun (WGS) entry which is preliminary data.</text>
</comment>
<dbReference type="FunFam" id="1.10.10.60:FF:000117">
    <property type="entry name" value="BEL1-like homeodomain protein 9"/>
    <property type="match status" value="1"/>
</dbReference>
<evidence type="ECO:0000256" key="9">
    <source>
        <dbReference type="SAM" id="MobiDB-lite"/>
    </source>
</evidence>
<feature type="domain" description="Homeobox" evidence="10">
    <location>
        <begin position="473"/>
        <end position="536"/>
    </location>
</feature>
<dbReference type="Proteomes" id="UP001237642">
    <property type="component" value="Unassembled WGS sequence"/>
</dbReference>
<evidence type="ECO:0000256" key="3">
    <source>
        <dbReference type="ARBA" id="ARBA00023015"/>
    </source>
</evidence>
<evidence type="ECO:0000256" key="7">
    <source>
        <dbReference type="ARBA" id="ARBA00023242"/>
    </source>
</evidence>
<dbReference type="Pfam" id="PF05920">
    <property type="entry name" value="Homeobox_KN"/>
    <property type="match status" value="1"/>
</dbReference>
<comment type="similarity">
    <text evidence="2">Belongs to the TALE/BELL homeobox family.</text>
</comment>
<evidence type="ECO:0000256" key="5">
    <source>
        <dbReference type="ARBA" id="ARBA00023155"/>
    </source>
</evidence>
<dbReference type="CDD" id="cd00086">
    <property type="entry name" value="homeodomain"/>
    <property type="match status" value="1"/>
</dbReference>
<evidence type="ECO:0000313" key="12">
    <source>
        <dbReference type="Proteomes" id="UP001237642"/>
    </source>
</evidence>
<dbReference type="GO" id="GO:0006355">
    <property type="term" value="P:regulation of DNA-templated transcription"/>
    <property type="evidence" value="ECO:0007669"/>
    <property type="project" value="InterPro"/>
</dbReference>
<dbReference type="GO" id="GO:0003677">
    <property type="term" value="F:DNA binding"/>
    <property type="evidence" value="ECO:0007669"/>
    <property type="project" value="UniProtKB-UniRule"/>
</dbReference>
<evidence type="ECO:0000313" key="11">
    <source>
        <dbReference type="EMBL" id="KAK1398414.1"/>
    </source>
</evidence>
<dbReference type="SMART" id="SM00389">
    <property type="entry name" value="HOX"/>
    <property type="match status" value="1"/>
</dbReference>
<evidence type="ECO:0000256" key="2">
    <source>
        <dbReference type="ARBA" id="ARBA00006454"/>
    </source>
</evidence>
<dbReference type="InterPro" id="IPR009057">
    <property type="entry name" value="Homeodomain-like_sf"/>
</dbReference>
<dbReference type="PROSITE" id="PS50071">
    <property type="entry name" value="HOMEOBOX_2"/>
    <property type="match status" value="1"/>
</dbReference>
<dbReference type="PANTHER" id="PTHR11850">
    <property type="entry name" value="HOMEOBOX PROTEIN TRANSCRIPTION FACTORS"/>
    <property type="match status" value="1"/>
</dbReference>
<evidence type="ECO:0000259" key="10">
    <source>
        <dbReference type="PROSITE" id="PS50071"/>
    </source>
</evidence>
<evidence type="ECO:0000256" key="8">
    <source>
        <dbReference type="PROSITE-ProRule" id="PRU00108"/>
    </source>
</evidence>
<dbReference type="InterPro" id="IPR050224">
    <property type="entry name" value="TALE_homeobox"/>
</dbReference>
<feature type="DNA-binding region" description="Homeobox" evidence="8">
    <location>
        <begin position="475"/>
        <end position="537"/>
    </location>
</feature>